<dbReference type="AlphaFoldDB" id="A0A0R1EX78"/>
<dbReference type="InterPro" id="IPR048350">
    <property type="entry name" value="S-Me-THD-like_C"/>
</dbReference>
<dbReference type="Proteomes" id="UP000051984">
    <property type="component" value="Unassembled WGS sequence"/>
</dbReference>
<organism evidence="3 4">
    <name type="scientific">Lacticaseibacillus zeae DSM 20178 = KCTC 3804</name>
    <dbReference type="NCBI Taxonomy" id="1423816"/>
    <lineage>
        <taxon>Bacteria</taxon>
        <taxon>Bacillati</taxon>
        <taxon>Bacillota</taxon>
        <taxon>Bacilli</taxon>
        <taxon>Lactobacillales</taxon>
        <taxon>Lactobacillaceae</taxon>
        <taxon>Lacticaseibacillus</taxon>
    </lineage>
</organism>
<dbReference type="Gene3D" id="3.40.1610.10">
    <property type="entry name" value="CV3147-like domain"/>
    <property type="match status" value="1"/>
</dbReference>
<gene>
    <name evidence="3" type="ORF">FD51_GL000677</name>
</gene>
<evidence type="ECO:0000313" key="4">
    <source>
        <dbReference type="Proteomes" id="UP000051984"/>
    </source>
</evidence>
<dbReference type="SUPFAM" id="SSF160991">
    <property type="entry name" value="CV3147-like"/>
    <property type="match status" value="1"/>
</dbReference>
<reference evidence="3 4" key="1">
    <citation type="journal article" date="2015" name="Genome Announc.">
        <title>Expanding the biotechnology potential of lactobacilli through comparative genomics of 213 strains and associated genera.</title>
        <authorList>
            <person name="Sun Z."/>
            <person name="Harris H.M."/>
            <person name="McCann A."/>
            <person name="Guo C."/>
            <person name="Argimon S."/>
            <person name="Zhang W."/>
            <person name="Yang X."/>
            <person name="Jeffery I.B."/>
            <person name="Cooney J.C."/>
            <person name="Kagawa T.F."/>
            <person name="Liu W."/>
            <person name="Song Y."/>
            <person name="Salvetti E."/>
            <person name="Wrobel A."/>
            <person name="Rasinkangas P."/>
            <person name="Parkhill J."/>
            <person name="Rea M.C."/>
            <person name="O'Sullivan O."/>
            <person name="Ritari J."/>
            <person name="Douillard F.P."/>
            <person name="Paul Ross R."/>
            <person name="Yang R."/>
            <person name="Briner A.E."/>
            <person name="Felis G.E."/>
            <person name="de Vos W.M."/>
            <person name="Barrangou R."/>
            <person name="Klaenhammer T.R."/>
            <person name="Caufield P.W."/>
            <person name="Cui Y."/>
            <person name="Zhang H."/>
            <person name="O'Toole P.W."/>
        </authorList>
    </citation>
    <scope>NUCLEOTIDE SEQUENCE [LARGE SCALE GENOMIC DNA]</scope>
    <source>
        <strain evidence="3 4">DSM 20178</strain>
    </source>
</reference>
<evidence type="ECO:0000259" key="1">
    <source>
        <dbReference type="Pfam" id="PF06032"/>
    </source>
</evidence>
<sequence>MNVKEAIMRLLDEESIENIATGAAFFGAGGGGNPFLGKLMALEAIKKNGPVKMLDVSEINDDDYFCPAAIMGAPAVMMEKIPKGDEFERVFTMLSQYTGHRFVGTFPMEAGGVNSMVPIALAASLGIPLVDCDGMGRAFPELQMVTFYLGGVAATPMVITDEKGNAGVIKTIDAKWAERLARVQTVEMGGSATVALYPSSGAQIKQNGIRGIVTLCEQVGLRIRDAHLNPAKALAEILEVTNGHLIFEGKVIDVERRTERGFNVGDIKIDGFNDFQDQHLSVLIQNENLLALRNGKPLVMTPDLIEIVDADTLLPVTTEVIKYGKRVKVLATPADARWRTEAGIKTAGPRYFGFDYDYRPVEELVKEG</sequence>
<dbReference type="InterPro" id="IPR010318">
    <property type="entry name" value="S-Me-THD_N"/>
</dbReference>
<comment type="caution">
    <text evidence="3">The sequence shown here is derived from an EMBL/GenBank/DDBJ whole genome shotgun (WGS) entry which is preliminary data.</text>
</comment>
<dbReference type="Pfam" id="PF20906">
    <property type="entry name" value="S-Me-THD_C"/>
    <property type="match status" value="1"/>
</dbReference>
<proteinExistence type="predicted"/>
<dbReference type="Gene3D" id="2.40.390.10">
    <property type="entry name" value="CV3147-like"/>
    <property type="match status" value="1"/>
</dbReference>
<dbReference type="InterPro" id="IPR024071">
    <property type="entry name" value="S-Me-THD_C_sf"/>
</dbReference>
<protein>
    <recommendedName>
        <fullName evidence="5">DUF917 domain-containing protein</fullName>
    </recommendedName>
</protein>
<dbReference type="EMBL" id="AZCT01000011">
    <property type="protein sequence ID" value="KRK12081.1"/>
    <property type="molecule type" value="Genomic_DNA"/>
</dbReference>
<feature type="domain" description="S-Me-THD-like C-terminal" evidence="2">
    <location>
        <begin position="173"/>
        <end position="361"/>
    </location>
</feature>
<dbReference type="Pfam" id="PF06032">
    <property type="entry name" value="S-Me-THD_N"/>
    <property type="match status" value="1"/>
</dbReference>
<dbReference type="PATRIC" id="fig|1423816.3.peg.681"/>
<feature type="domain" description="S-Me-THD N-terminal" evidence="1">
    <location>
        <begin position="15"/>
        <end position="170"/>
    </location>
</feature>
<dbReference type="eggNOG" id="COG3535">
    <property type="taxonomic scope" value="Bacteria"/>
</dbReference>
<dbReference type="InterPro" id="IPR027479">
    <property type="entry name" value="S-Me-THD_N_sf"/>
</dbReference>
<accession>A0A0R1EX78</accession>
<name>A0A0R1EX78_LACZE</name>
<evidence type="ECO:0000259" key="2">
    <source>
        <dbReference type="Pfam" id="PF20906"/>
    </source>
</evidence>
<evidence type="ECO:0000313" key="3">
    <source>
        <dbReference type="EMBL" id="KRK12081.1"/>
    </source>
</evidence>
<evidence type="ECO:0008006" key="5">
    <source>
        <dbReference type="Google" id="ProtNLM"/>
    </source>
</evidence>